<gene>
    <name evidence="3" type="ORF">TSAR_004156</name>
</gene>
<dbReference type="STRING" id="543379.A0A232FBB7"/>
<feature type="compositionally biased region" description="Acidic residues" evidence="1">
    <location>
        <begin position="220"/>
        <end position="244"/>
    </location>
</feature>
<dbReference type="Pfam" id="PF05773">
    <property type="entry name" value="RWD"/>
    <property type="match status" value="1"/>
</dbReference>
<dbReference type="Proteomes" id="UP000215335">
    <property type="component" value="Unassembled WGS sequence"/>
</dbReference>
<keyword evidence="4" id="KW-1185">Reference proteome</keyword>
<dbReference type="InterPro" id="IPR016135">
    <property type="entry name" value="UBQ-conjugating_enzyme/RWD"/>
</dbReference>
<dbReference type="PANTHER" id="PTHR12292">
    <property type="entry name" value="RWD DOMAIN-CONTAINING PROTEIN"/>
    <property type="match status" value="1"/>
</dbReference>
<dbReference type="OrthoDB" id="277175at2759"/>
<dbReference type="SUPFAM" id="SSF54495">
    <property type="entry name" value="UBC-like"/>
    <property type="match status" value="1"/>
</dbReference>
<dbReference type="CDD" id="cd23816">
    <property type="entry name" value="RWD_RWDD1"/>
    <property type="match status" value="1"/>
</dbReference>
<evidence type="ECO:0000313" key="3">
    <source>
        <dbReference type="EMBL" id="OXU27627.1"/>
    </source>
</evidence>
<dbReference type="FunFam" id="3.10.110.10:FF:000075">
    <property type="entry name" value="RWD domain-containing protein (Gir2)"/>
    <property type="match status" value="1"/>
</dbReference>
<feature type="region of interest" description="Disordered" evidence="1">
    <location>
        <begin position="219"/>
        <end position="244"/>
    </location>
</feature>
<comment type="caution">
    <text evidence="3">The sequence shown here is derived from an EMBL/GenBank/DDBJ whole genome shotgun (WGS) entry which is preliminary data.</text>
</comment>
<evidence type="ECO:0000259" key="2">
    <source>
        <dbReference type="PROSITE" id="PS50908"/>
    </source>
</evidence>
<dbReference type="PROSITE" id="PS50908">
    <property type="entry name" value="RWD"/>
    <property type="match status" value="1"/>
</dbReference>
<evidence type="ECO:0000256" key="1">
    <source>
        <dbReference type="SAM" id="MobiDB-lite"/>
    </source>
</evidence>
<dbReference type="Gene3D" id="3.10.110.10">
    <property type="entry name" value="Ubiquitin Conjugating Enzyme"/>
    <property type="match status" value="1"/>
</dbReference>
<dbReference type="EMBL" id="NNAY01000566">
    <property type="protein sequence ID" value="OXU27627.1"/>
    <property type="molecule type" value="Genomic_DNA"/>
</dbReference>
<dbReference type="InterPro" id="IPR032378">
    <property type="entry name" value="ZC3H15/TMA46_C"/>
</dbReference>
<reference evidence="3 4" key="1">
    <citation type="journal article" date="2017" name="Curr. Biol.">
        <title>The Evolution of Venom by Co-option of Single-Copy Genes.</title>
        <authorList>
            <person name="Martinson E.O."/>
            <person name="Mrinalini"/>
            <person name="Kelkar Y.D."/>
            <person name="Chang C.H."/>
            <person name="Werren J.H."/>
        </authorList>
    </citation>
    <scope>NUCLEOTIDE SEQUENCE [LARGE SCALE GENOMIC DNA]</scope>
    <source>
        <strain evidence="3 4">Alberta</strain>
        <tissue evidence="3">Whole body</tissue>
    </source>
</reference>
<dbReference type="Pfam" id="PF16543">
    <property type="entry name" value="DFRP_C"/>
    <property type="match status" value="1"/>
</dbReference>
<name>A0A232FBB7_9HYME</name>
<evidence type="ECO:0000313" key="4">
    <source>
        <dbReference type="Proteomes" id="UP000215335"/>
    </source>
</evidence>
<protein>
    <recommendedName>
        <fullName evidence="2">RWD domain-containing protein</fullName>
    </recommendedName>
</protein>
<proteinExistence type="predicted"/>
<accession>A0A232FBB7</accession>
<dbReference type="InterPro" id="IPR040213">
    <property type="entry name" value="GIR2-like"/>
</dbReference>
<dbReference type="SMART" id="SM00591">
    <property type="entry name" value="RWD"/>
    <property type="match status" value="1"/>
</dbReference>
<dbReference type="AlphaFoldDB" id="A0A232FBB7"/>
<feature type="domain" description="RWD" evidence="2">
    <location>
        <begin position="9"/>
        <end position="116"/>
    </location>
</feature>
<dbReference type="InterPro" id="IPR006575">
    <property type="entry name" value="RWD_dom"/>
</dbReference>
<organism evidence="3 4">
    <name type="scientific">Trichomalopsis sarcophagae</name>
    <dbReference type="NCBI Taxonomy" id="543379"/>
    <lineage>
        <taxon>Eukaryota</taxon>
        <taxon>Metazoa</taxon>
        <taxon>Ecdysozoa</taxon>
        <taxon>Arthropoda</taxon>
        <taxon>Hexapoda</taxon>
        <taxon>Insecta</taxon>
        <taxon>Pterygota</taxon>
        <taxon>Neoptera</taxon>
        <taxon>Endopterygota</taxon>
        <taxon>Hymenoptera</taxon>
        <taxon>Apocrita</taxon>
        <taxon>Proctotrupomorpha</taxon>
        <taxon>Chalcidoidea</taxon>
        <taxon>Pteromalidae</taxon>
        <taxon>Pteromalinae</taxon>
        <taxon>Trichomalopsis</taxon>
    </lineage>
</organism>
<sequence length="244" mass="28509">MDYKEEQSNEIEALDSIYCGELEILEKEPFYKFDIPIKSEEYELDSGNGLACRLEFTYTPKYPDEPLIVTIEDEENFDEGDAEKLMQYLEEQIKENLGTVMVFTLVSAAQEWLNVQWDQTKLSREENAAKKLKAEEEAERKRFEGTRVTVETFLRWKEKFNEETGINKKRELAEKEGKKLTGRELFMTDKTLDQSDLKFLDDGKKRDAVKVDESLFQNLEDLDLDDEDDDDDPDFNPDDSDDSA</sequence>